<dbReference type="RefSeq" id="XP_049316164.1">
    <property type="nucleotide sequence ID" value="XM_049460207.1"/>
</dbReference>
<evidence type="ECO:0000313" key="18">
    <source>
        <dbReference type="RefSeq" id="XP_049316174.1"/>
    </source>
</evidence>
<evidence type="ECO:0000313" key="33">
    <source>
        <dbReference type="RefSeq" id="XP_049316189.1"/>
    </source>
</evidence>
<dbReference type="SUPFAM" id="SSF56672">
    <property type="entry name" value="DNA/RNA polymerases"/>
    <property type="match status" value="1"/>
</dbReference>
<dbReference type="Pfam" id="PF14529">
    <property type="entry name" value="Exo_endo_phos_2"/>
    <property type="match status" value="1"/>
</dbReference>
<dbReference type="SUPFAM" id="SSF56219">
    <property type="entry name" value="DNase I-like"/>
    <property type="match status" value="1"/>
</dbReference>
<dbReference type="RefSeq" id="XP_049316195.1">
    <property type="nucleotide sequence ID" value="XM_049460238.1"/>
</dbReference>
<evidence type="ECO:0000313" key="8">
    <source>
        <dbReference type="RefSeq" id="XP_049316164.1"/>
    </source>
</evidence>
<keyword evidence="3" id="KW-1185">Reference proteome</keyword>
<evidence type="ECO:0000313" key="31">
    <source>
        <dbReference type="RefSeq" id="XP_049316187.1"/>
    </source>
</evidence>
<evidence type="ECO:0000313" key="20">
    <source>
        <dbReference type="RefSeq" id="XP_049316176.1"/>
    </source>
</evidence>
<dbReference type="PROSITE" id="PS50878">
    <property type="entry name" value="RT_POL"/>
    <property type="match status" value="1"/>
</dbReference>
<evidence type="ECO:0000313" key="36">
    <source>
        <dbReference type="RefSeq" id="XP_049316192.1"/>
    </source>
</evidence>
<evidence type="ECO:0000313" key="37">
    <source>
        <dbReference type="RefSeq" id="XP_049316193.1"/>
    </source>
</evidence>
<evidence type="ECO:0000313" key="22">
    <source>
        <dbReference type="RefSeq" id="XP_049316178.1"/>
    </source>
</evidence>
<dbReference type="RefSeq" id="XP_049316188.1">
    <property type="nucleotide sequence ID" value="XM_049460231.1"/>
</dbReference>
<dbReference type="InterPro" id="IPR052560">
    <property type="entry name" value="RdDP_mobile_element"/>
</dbReference>
<dbReference type="RefSeq" id="XP_049316186.1">
    <property type="nucleotide sequence ID" value="XM_049460229.1"/>
</dbReference>
<dbReference type="RefSeq" id="XP_049316177.1">
    <property type="nucleotide sequence ID" value="XM_049460220.1"/>
</dbReference>
<dbReference type="RefSeq" id="XP_049316190.1">
    <property type="nucleotide sequence ID" value="XM_049460233.1"/>
</dbReference>
<dbReference type="PANTHER" id="PTHR36688:SF2">
    <property type="entry name" value="ENDONUCLEASE_EXONUCLEASE_PHOSPHATASE DOMAIN-CONTAINING PROTEIN"/>
    <property type="match status" value="1"/>
</dbReference>
<dbReference type="Proteomes" id="UP001652620">
    <property type="component" value="Chromosome 6"/>
</dbReference>
<evidence type="ECO:0000313" key="14">
    <source>
        <dbReference type="RefSeq" id="XP_049316170.1"/>
    </source>
</evidence>
<dbReference type="RefSeq" id="XP_049316185.1">
    <property type="nucleotide sequence ID" value="XM_049460228.1"/>
</dbReference>
<dbReference type="GO" id="GO:0003964">
    <property type="term" value="F:RNA-directed DNA polymerase activity"/>
    <property type="evidence" value="ECO:0007669"/>
    <property type="project" value="UniProtKB-KW"/>
</dbReference>
<gene>
    <name evidence="4 5 6 7 8 9 10 11 12 13 14 15 16 17 18 19 20 21 22 23 24 25 26 27 28 29 30 31 32 33 34 35 36 37 38 39 40" type="primary">LOC105225247</name>
</gene>
<proteinExistence type="predicted"/>
<sequence length="1224" mass="138733">MRILQWNLKGLFNNYPDLNILINEFSPHVIALQETHLPTNKTAYTPHKYIGYFHNLPQNKSAKQGIALFIKKHIKHKRIPVFSNISAIAIEINIGFKFSIVTCYIPPNQKFTAGELIGVINAAPAPTIIIGDFNAWSPLWGSTFSNGRGQIMEDVILSKNLFVLNDRSPTHFSSHKTFTHIDIALCSASIAHKLCSYTLEDLHNSDHFPIITSLITPMQYIIKPRSKFLTDKADWLKYCSLLNTSTSAEIISENINAEASKIKRIIRSAAHISIPQASTKKFSAKLPYWSNLLTALRNTKQALWSKFKQSVTTENLIRYKKANSNFRRELKSAKRIALEKLTANIKPTSSSKKIWNDIKSLSGEHKQNKIDFIQSPVGPIYDPQHIAENFAQTWSNNSKNFNFHPNFITLSNQIISQTYHNPSPCFEATLIESPITLEEFDSTISKMSGKTPGSDKISYPLLKNLPYSLKIRLITLYNNILKQGIVPQEWKKATIIPIPKPNKSSASISDFRPISLIPCIAKVLEKIISKRLMWFLKQKGLISPNQFGFQSGLGVIDPLLYFEHHAATTISTKNHLSVLSLDFEKAFDRIGAHTVLQELKKWDIGDKTYNFIKSFLSNRKITVSVNNQNSNIYPLHNGIPQGSPLSTTLFIIAFNQLSNLITSYRCVDHIIYADDVLIFSALKNLNQVKIIFSNILTEIAEWSKTSGTKVSASKSATFHVCRKRKCTFPNLSFESTQIPHTTTLRILGLIFDKKLTFKEHCKYVRLSLLNRLNIIKFLSSKHCHIHISTLVNIVKALMLSKIDFGLAIYGHCAKSHLALVETPYHIAVKRSIRAFPTSPTKVVLTEAGLPSIPLRTKQNTMMLIPKLLQCKNSLLFNAMKTYRTTKKLSTIVQCINIIKKLDIISTPQLIKENTHPHWLTLKSSIISTLFKYQKSTTNAEQYNQLFNDAVNTYKPEWKIIYTDGSKSDTHTSFAVTNDQGVIITVGVLPPYCSILTAEAAAIYEAVLFIVQSKEKHIICSDSKSTITALLNDTNNSVLIKNIKDILYKHKNIIKIMWIPGHAGIRGNQLADDRAKKASREPVFSYAHVTSKDIRNLLKKELYESNSRDWIDFQHQYKEHNPTGVKPNYPSDCSCQYIKIFVRLRLGHTLRTHNYLLNKTEKPSCTLCNHPNDSVNHILNDCTALAQKRKTIFGNREPSRLLKTPNIDNINAINSFLKICKINNI</sequence>
<evidence type="ECO:0000259" key="1">
    <source>
        <dbReference type="PROSITE" id="PS50878"/>
    </source>
</evidence>
<evidence type="ECO:0000313" key="38">
    <source>
        <dbReference type="RefSeq" id="XP_049316194.1"/>
    </source>
</evidence>
<evidence type="ECO:0000313" key="9">
    <source>
        <dbReference type="RefSeq" id="XP_049316165.1"/>
    </source>
</evidence>
<evidence type="ECO:0000313" key="12">
    <source>
        <dbReference type="RefSeq" id="XP_049316168.1"/>
    </source>
</evidence>
<evidence type="ECO:0000313" key="27">
    <source>
        <dbReference type="RefSeq" id="XP_049316183.1"/>
    </source>
</evidence>
<evidence type="ECO:0000313" key="25">
    <source>
        <dbReference type="RefSeq" id="XP_049316181.1"/>
    </source>
</evidence>
<reference evidence="4 5" key="1">
    <citation type="submission" date="2025-05" db="UniProtKB">
        <authorList>
            <consortium name="RefSeq"/>
        </authorList>
    </citation>
    <scope>IDENTIFICATION</scope>
    <source>
        <tissue evidence="4 5">Adult</tissue>
    </source>
</reference>
<evidence type="ECO:0000313" key="35">
    <source>
        <dbReference type="RefSeq" id="XP_049316191.1"/>
    </source>
</evidence>
<dbReference type="InterPro" id="IPR036691">
    <property type="entry name" value="Endo/exonu/phosph_ase_sf"/>
</dbReference>
<dbReference type="RefSeq" id="XP_049316175.1">
    <property type="nucleotide sequence ID" value="XM_049460218.1"/>
</dbReference>
<dbReference type="RefSeq" id="XP_049316196.1">
    <property type="nucleotide sequence ID" value="XM_049460239.1"/>
</dbReference>
<dbReference type="RefSeq" id="XP_049316160.1">
    <property type="nucleotide sequence ID" value="XM_049460203.1"/>
</dbReference>
<evidence type="ECO:0000313" key="23">
    <source>
        <dbReference type="RefSeq" id="XP_049316179.1"/>
    </source>
</evidence>
<dbReference type="CDD" id="cd01650">
    <property type="entry name" value="RT_nLTR_like"/>
    <property type="match status" value="1"/>
</dbReference>
<organism evidence="3 37">
    <name type="scientific">Bactrocera dorsalis</name>
    <name type="common">Oriental fruit fly</name>
    <name type="synonym">Dacus dorsalis</name>
    <dbReference type="NCBI Taxonomy" id="27457"/>
    <lineage>
        <taxon>Eukaryota</taxon>
        <taxon>Metazoa</taxon>
        <taxon>Ecdysozoa</taxon>
        <taxon>Arthropoda</taxon>
        <taxon>Hexapoda</taxon>
        <taxon>Insecta</taxon>
        <taxon>Pterygota</taxon>
        <taxon>Neoptera</taxon>
        <taxon>Endopterygota</taxon>
        <taxon>Diptera</taxon>
        <taxon>Brachycera</taxon>
        <taxon>Muscomorpha</taxon>
        <taxon>Tephritoidea</taxon>
        <taxon>Tephritidae</taxon>
        <taxon>Bactrocera</taxon>
        <taxon>Bactrocera</taxon>
    </lineage>
</organism>
<dbReference type="RefSeq" id="XP_049316192.1">
    <property type="nucleotide sequence ID" value="XM_049460235.1"/>
</dbReference>
<keyword evidence="4 5" id="KW-0695">RNA-directed DNA polymerase</keyword>
<dbReference type="RefSeq" id="XP_049316176.1">
    <property type="nucleotide sequence ID" value="XM_049460219.1"/>
</dbReference>
<evidence type="ECO:0000259" key="2">
    <source>
        <dbReference type="PROSITE" id="PS50879"/>
    </source>
</evidence>
<accession>A0ABM3K3Z1</accession>
<dbReference type="PANTHER" id="PTHR36688">
    <property type="entry name" value="ENDO/EXONUCLEASE/PHOSPHATASE DOMAIN-CONTAINING PROTEIN"/>
    <property type="match status" value="1"/>
</dbReference>
<evidence type="ECO:0000313" key="7">
    <source>
        <dbReference type="RefSeq" id="XP_049316163.1"/>
    </source>
</evidence>
<feature type="domain" description="RNase H type-1" evidence="2">
    <location>
        <begin position="954"/>
        <end position="1079"/>
    </location>
</feature>
<dbReference type="Pfam" id="PF00075">
    <property type="entry name" value="RNase_H"/>
    <property type="match status" value="1"/>
</dbReference>
<evidence type="ECO:0000313" key="5">
    <source>
        <dbReference type="RefSeq" id="XP_049316161.1"/>
    </source>
</evidence>
<dbReference type="CDD" id="cd09276">
    <property type="entry name" value="Rnase_HI_RT_non_LTR"/>
    <property type="match status" value="1"/>
</dbReference>
<dbReference type="Gene3D" id="3.60.10.10">
    <property type="entry name" value="Endonuclease/exonuclease/phosphatase"/>
    <property type="match status" value="1"/>
</dbReference>
<dbReference type="RefSeq" id="XP_049316193.1">
    <property type="nucleotide sequence ID" value="XM_049460236.1"/>
</dbReference>
<dbReference type="InterPro" id="IPR043502">
    <property type="entry name" value="DNA/RNA_pol_sf"/>
</dbReference>
<evidence type="ECO:0000313" key="17">
    <source>
        <dbReference type="RefSeq" id="XP_049316173.1"/>
    </source>
</evidence>
<dbReference type="Gene3D" id="3.30.420.10">
    <property type="entry name" value="Ribonuclease H-like superfamily/Ribonuclease H"/>
    <property type="match status" value="1"/>
</dbReference>
<dbReference type="RefSeq" id="XP_049316191.1">
    <property type="nucleotide sequence ID" value="XM_049460234.1"/>
</dbReference>
<dbReference type="RefSeq" id="XP_049316166.1">
    <property type="nucleotide sequence ID" value="XM_049460209.1"/>
</dbReference>
<evidence type="ECO:0000313" key="29">
    <source>
        <dbReference type="RefSeq" id="XP_049316185.1"/>
    </source>
</evidence>
<dbReference type="RefSeq" id="XP_049316180.1">
    <property type="nucleotide sequence ID" value="XM_049460223.1"/>
</dbReference>
<evidence type="ECO:0000313" key="28">
    <source>
        <dbReference type="RefSeq" id="XP_049316184.1"/>
    </source>
</evidence>
<evidence type="ECO:0000313" key="4">
    <source>
        <dbReference type="RefSeq" id="XP_049316160.1"/>
    </source>
</evidence>
<dbReference type="RefSeq" id="XP_049316194.1">
    <property type="nucleotide sequence ID" value="XM_049460237.1"/>
</dbReference>
<dbReference type="RefSeq" id="XP_049316183.1">
    <property type="nucleotide sequence ID" value="XM_049460226.1"/>
</dbReference>
<dbReference type="RefSeq" id="XP_049316172.1">
    <property type="nucleotide sequence ID" value="XM_049460215.1"/>
</dbReference>
<evidence type="ECO:0000313" key="40">
    <source>
        <dbReference type="RefSeq" id="XP_049316196.1"/>
    </source>
</evidence>
<dbReference type="RefSeq" id="XP_049316178.1">
    <property type="nucleotide sequence ID" value="XM_049460221.1"/>
</dbReference>
<dbReference type="RefSeq" id="XP_049316170.1">
    <property type="nucleotide sequence ID" value="XM_049460213.1"/>
</dbReference>
<evidence type="ECO:0000313" key="16">
    <source>
        <dbReference type="RefSeq" id="XP_049316172.1"/>
    </source>
</evidence>
<evidence type="ECO:0000313" key="15">
    <source>
        <dbReference type="RefSeq" id="XP_049316171.1"/>
    </source>
</evidence>
<evidence type="ECO:0000313" key="3">
    <source>
        <dbReference type="Proteomes" id="UP001652620"/>
    </source>
</evidence>
<dbReference type="RefSeq" id="XP_049316162.1">
    <property type="nucleotide sequence ID" value="XM_049460205.1"/>
</dbReference>
<dbReference type="RefSeq" id="XP_049316168.1">
    <property type="nucleotide sequence ID" value="XM_049460211.1"/>
</dbReference>
<dbReference type="RefSeq" id="XP_049316171.1">
    <property type="nucleotide sequence ID" value="XM_049460214.1"/>
</dbReference>
<dbReference type="RefSeq" id="XP_049316165.1">
    <property type="nucleotide sequence ID" value="XM_049460208.1"/>
</dbReference>
<dbReference type="RefSeq" id="XP_049316173.1">
    <property type="nucleotide sequence ID" value="XM_049460216.1"/>
</dbReference>
<evidence type="ECO:0000313" key="34">
    <source>
        <dbReference type="RefSeq" id="XP_049316190.1"/>
    </source>
</evidence>
<dbReference type="RefSeq" id="XP_049316174.1">
    <property type="nucleotide sequence ID" value="XM_049460217.1"/>
</dbReference>
<name>A0ABM3K3Z1_BACDO</name>
<dbReference type="RefSeq" id="XP_049316169.1">
    <property type="nucleotide sequence ID" value="XM_049460212.1"/>
</dbReference>
<evidence type="ECO:0000313" key="24">
    <source>
        <dbReference type="RefSeq" id="XP_049316180.1"/>
    </source>
</evidence>
<evidence type="ECO:0000313" key="13">
    <source>
        <dbReference type="RefSeq" id="XP_049316169.1"/>
    </source>
</evidence>
<dbReference type="RefSeq" id="XP_049316182.1">
    <property type="nucleotide sequence ID" value="XM_049460225.1"/>
</dbReference>
<dbReference type="Pfam" id="PF00078">
    <property type="entry name" value="RVT_1"/>
    <property type="match status" value="1"/>
</dbReference>
<evidence type="ECO:0000313" key="6">
    <source>
        <dbReference type="RefSeq" id="XP_049316162.1"/>
    </source>
</evidence>
<evidence type="ECO:0000313" key="19">
    <source>
        <dbReference type="RefSeq" id="XP_049316175.1"/>
    </source>
</evidence>
<evidence type="ECO:0000313" key="26">
    <source>
        <dbReference type="RefSeq" id="XP_049316182.1"/>
    </source>
</evidence>
<evidence type="ECO:0000313" key="21">
    <source>
        <dbReference type="RefSeq" id="XP_049316177.1"/>
    </source>
</evidence>
<dbReference type="InterPro" id="IPR036397">
    <property type="entry name" value="RNaseH_sf"/>
</dbReference>
<feature type="domain" description="Reverse transcriptase" evidence="1">
    <location>
        <begin position="479"/>
        <end position="733"/>
    </location>
</feature>
<dbReference type="RefSeq" id="XP_049316187.1">
    <property type="nucleotide sequence ID" value="XM_049460230.1"/>
</dbReference>
<dbReference type="RefSeq" id="XP_049316184.1">
    <property type="nucleotide sequence ID" value="XM_049460227.1"/>
</dbReference>
<dbReference type="GeneID" id="105225247"/>
<dbReference type="SUPFAM" id="SSF53098">
    <property type="entry name" value="Ribonuclease H-like"/>
    <property type="match status" value="1"/>
</dbReference>
<dbReference type="InterPro" id="IPR002156">
    <property type="entry name" value="RNaseH_domain"/>
</dbReference>
<dbReference type="RefSeq" id="XP_049316167.1">
    <property type="nucleotide sequence ID" value="XM_049460210.1"/>
</dbReference>
<dbReference type="RefSeq" id="XP_049316161.1">
    <property type="nucleotide sequence ID" value="XM_049460204.1"/>
</dbReference>
<dbReference type="InterPro" id="IPR000477">
    <property type="entry name" value="RT_dom"/>
</dbReference>
<keyword evidence="4 5" id="KW-0808">Transferase</keyword>
<dbReference type="PROSITE" id="PS50879">
    <property type="entry name" value="RNASE_H_1"/>
    <property type="match status" value="1"/>
</dbReference>
<dbReference type="RefSeq" id="XP_049316189.1">
    <property type="nucleotide sequence ID" value="XM_049460232.1"/>
</dbReference>
<dbReference type="RefSeq" id="XP_049316163.1">
    <property type="nucleotide sequence ID" value="XM_049460206.1"/>
</dbReference>
<evidence type="ECO:0000313" key="10">
    <source>
        <dbReference type="RefSeq" id="XP_049316166.1"/>
    </source>
</evidence>
<evidence type="ECO:0000313" key="11">
    <source>
        <dbReference type="RefSeq" id="XP_049316167.1"/>
    </source>
</evidence>
<dbReference type="InterPro" id="IPR005135">
    <property type="entry name" value="Endo/exonuclease/phosphatase"/>
</dbReference>
<protein>
    <submittedName>
        <fullName evidence="4 5">RNA-directed DNA polymerase from mobile element jockey isoform X1</fullName>
    </submittedName>
</protein>
<evidence type="ECO:0000313" key="39">
    <source>
        <dbReference type="RefSeq" id="XP_049316195.1"/>
    </source>
</evidence>
<evidence type="ECO:0000313" key="30">
    <source>
        <dbReference type="RefSeq" id="XP_049316186.1"/>
    </source>
</evidence>
<evidence type="ECO:0000313" key="32">
    <source>
        <dbReference type="RefSeq" id="XP_049316188.1"/>
    </source>
</evidence>
<dbReference type="InterPro" id="IPR012337">
    <property type="entry name" value="RNaseH-like_sf"/>
</dbReference>
<dbReference type="RefSeq" id="XP_049316181.1">
    <property type="nucleotide sequence ID" value="XM_049460224.1"/>
</dbReference>
<dbReference type="RefSeq" id="XP_049316179.1">
    <property type="nucleotide sequence ID" value="XM_049460222.1"/>
</dbReference>
<keyword evidence="4 5" id="KW-0548">Nucleotidyltransferase</keyword>